<keyword evidence="2" id="KW-1133">Transmembrane helix</keyword>
<dbReference type="RefSeq" id="WP_210053933.1">
    <property type="nucleotide sequence ID" value="NZ_BAAAMH010000012.1"/>
</dbReference>
<feature type="region of interest" description="Disordered" evidence="1">
    <location>
        <begin position="1"/>
        <end position="22"/>
    </location>
</feature>
<evidence type="ECO:0000313" key="4">
    <source>
        <dbReference type="Proteomes" id="UP000758168"/>
    </source>
</evidence>
<sequence>MSSAVNPSTGDRRPGPTGGASNHQELVARQKEQFGGMKFGCSFFGWLTATGTAVLLTALLAAIGAALGYKGVLGTQPADSEIRTIGLVSGIILLVVVLVAYFAGGYVAARMARFSGVKQGLGVWLWAVIFTIVVGVLGFVAGNQVDLMSRANGLPRLPVNSDALAGGGIITVAAIVLISLVGALLGGLAGMRYHRRVDRAGFDEA</sequence>
<dbReference type="Proteomes" id="UP000758168">
    <property type="component" value="Unassembled WGS sequence"/>
</dbReference>
<keyword evidence="4" id="KW-1185">Reference proteome</keyword>
<feature type="transmembrane region" description="Helical" evidence="2">
    <location>
        <begin position="87"/>
        <end position="109"/>
    </location>
</feature>
<dbReference type="EMBL" id="JAGIOB010000001">
    <property type="protein sequence ID" value="MBP2416313.1"/>
    <property type="molecule type" value="Genomic_DNA"/>
</dbReference>
<keyword evidence="2" id="KW-0472">Membrane</keyword>
<feature type="transmembrane region" description="Helical" evidence="2">
    <location>
        <begin position="43"/>
        <end position="67"/>
    </location>
</feature>
<reference evidence="3 4" key="1">
    <citation type="submission" date="2021-03" db="EMBL/GenBank/DDBJ databases">
        <title>Sequencing the genomes of 1000 actinobacteria strains.</title>
        <authorList>
            <person name="Klenk H.-P."/>
        </authorList>
    </citation>
    <scope>NUCLEOTIDE SEQUENCE [LARGE SCALE GENOMIC DNA]</scope>
    <source>
        <strain evidence="3 4">DSM 12936</strain>
    </source>
</reference>
<evidence type="ECO:0000313" key="3">
    <source>
        <dbReference type="EMBL" id="MBP2416313.1"/>
    </source>
</evidence>
<keyword evidence="2" id="KW-0812">Transmembrane</keyword>
<evidence type="ECO:0000256" key="1">
    <source>
        <dbReference type="SAM" id="MobiDB-lite"/>
    </source>
</evidence>
<protein>
    <submittedName>
        <fullName evidence="3">Heme/copper-type cytochrome/quinol oxidase subunit 2</fullName>
    </submittedName>
</protein>
<organism evidence="3 4">
    <name type="scientific">Microlunatus capsulatus</name>
    <dbReference type="NCBI Taxonomy" id="99117"/>
    <lineage>
        <taxon>Bacteria</taxon>
        <taxon>Bacillati</taxon>
        <taxon>Actinomycetota</taxon>
        <taxon>Actinomycetes</taxon>
        <taxon>Propionibacteriales</taxon>
        <taxon>Propionibacteriaceae</taxon>
        <taxon>Microlunatus</taxon>
    </lineage>
</organism>
<accession>A0ABS4Z5J6</accession>
<proteinExistence type="predicted"/>
<comment type="caution">
    <text evidence="3">The sequence shown here is derived from an EMBL/GenBank/DDBJ whole genome shotgun (WGS) entry which is preliminary data.</text>
</comment>
<evidence type="ECO:0000256" key="2">
    <source>
        <dbReference type="SAM" id="Phobius"/>
    </source>
</evidence>
<feature type="transmembrane region" description="Helical" evidence="2">
    <location>
        <begin position="121"/>
        <end position="143"/>
    </location>
</feature>
<name>A0ABS4Z5J6_9ACTN</name>
<gene>
    <name evidence="3" type="ORF">JOF54_001235</name>
</gene>
<feature type="transmembrane region" description="Helical" evidence="2">
    <location>
        <begin position="163"/>
        <end position="189"/>
    </location>
</feature>